<dbReference type="RefSeq" id="WP_024370169.1">
    <property type="nucleotide sequence ID" value="NZ_UGGP01000001.1"/>
</dbReference>
<dbReference type="OrthoDB" id="1951449at2"/>
<name>A0A377FUH4_9BACL</name>
<keyword evidence="3" id="KW-0808">Transferase</keyword>
<dbReference type="AlphaFoldDB" id="A0A377FUH4"/>
<dbReference type="Pfam" id="PF12945">
    <property type="entry name" value="PilZNR"/>
    <property type="match status" value="1"/>
</dbReference>
<dbReference type="Gene3D" id="2.40.10.220">
    <property type="entry name" value="predicted glycosyltransferase like domains"/>
    <property type="match status" value="1"/>
</dbReference>
<feature type="domain" description="Type III secretion system flagellar brake protein YcgR PilZN" evidence="2">
    <location>
        <begin position="3"/>
        <end position="76"/>
    </location>
</feature>
<dbReference type="Proteomes" id="UP000254060">
    <property type="component" value="Unassembled WGS sequence"/>
</dbReference>
<proteinExistence type="predicted"/>
<dbReference type="EMBL" id="UGGP01000001">
    <property type="protein sequence ID" value="STO08398.1"/>
    <property type="molecule type" value="Genomic_DNA"/>
</dbReference>
<dbReference type="GO" id="GO:0035438">
    <property type="term" value="F:cyclic-di-GMP binding"/>
    <property type="evidence" value="ECO:0007669"/>
    <property type="project" value="InterPro"/>
</dbReference>
<dbReference type="STRING" id="1397694.GCA_000702585_02264"/>
<sequence>MLKVGQELRVEVEGRNEGKTKIAAIHDDVVWIESPSETATLKTFFLHEEEALRVYFFKGEDQLFAFDTVVARRVSDAQLTLRYAFALPKPEKIKRVQRREYLRVPEMINVTVLAEDGQAFPAFETTSLDVSAGGMRIVANRAPVELDESLIVVFRIEDERGVPQTFRVKSRLVRVHEQAVKKELSLCFENLTPRDQETILRYCFRAQLEARKRTGSVFSSR</sequence>
<gene>
    <name evidence="3" type="ORF">NCTC13163_01768</name>
</gene>
<dbReference type="InterPro" id="IPR009926">
    <property type="entry name" value="T3SS_YcgR_PilZN"/>
</dbReference>
<dbReference type="InterPro" id="IPR009875">
    <property type="entry name" value="PilZ_domain"/>
</dbReference>
<feature type="domain" description="PilZ" evidence="1">
    <location>
        <begin position="97"/>
        <end position="205"/>
    </location>
</feature>
<dbReference type="GO" id="GO:0016740">
    <property type="term" value="F:transferase activity"/>
    <property type="evidence" value="ECO:0007669"/>
    <property type="project" value="UniProtKB-KW"/>
</dbReference>
<evidence type="ECO:0000313" key="3">
    <source>
        <dbReference type="EMBL" id="STO08398.1"/>
    </source>
</evidence>
<evidence type="ECO:0000259" key="2">
    <source>
        <dbReference type="Pfam" id="PF12945"/>
    </source>
</evidence>
<evidence type="ECO:0000313" key="4">
    <source>
        <dbReference type="Proteomes" id="UP000254060"/>
    </source>
</evidence>
<accession>A0A377FUH4</accession>
<organism evidence="3 4">
    <name type="scientific">Exiguobacterium aurantiacum</name>
    <dbReference type="NCBI Taxonomy" id="33987"/>
    <lineage>
        <taxon>Bacteria</taxon>
        <taxon>Bacillati</taxon>
        <taxon>Bacillota</taxon>
        <taxon>Bacilli</taxon>
        <taxon>Bacillales</taxon>
        <taxon>Bacillales Family XII. Incertae Sedis</taxon>
        <taxon>Exiguobacterium</taxon>
    </lineage>
</organism>
<reference evidence="3 4" key="1">
    <citation type="submission" date="2018-06" db="EMBL/GenBank/DDBJ databases">
        <authorList>
            <consortium name="Pathogen Informatics"/>
            <person name="Doyle S."/>
        </authorList>
    </citation>
    <scope>NUCLEOTIDE SEQUENCE [LARGE SCALE GENOMIC DNA]</scope>
    <source>
        <strain evidence="3 4">NCTC13163</strain>
    </source>
</reference>
<evidence type="ECO:0000259" key="1">
    <source>
        <dbReference type="Pfam" id="PF07238"/>
    </source>
</evidence>
<protein>
    <submittedName>
        <fullName evidence="3">Predicted glycosyltransferase</fullName>
    </submittedName>
</protein>
<dbReference type="Pfam" id="PF07238">
    <property type="entry name" value="PilZ"/>
    <property type="match status" value="1"/>
</dbReference>